<feature type="domain" description="Solute-binding protein family 3/N-terminal" evidence="1">
    <location>
        <begin position="55"/>
        <end position="261"/>
    </location>
</feature>
<evidence type="ECO:0000313" key="3">
    <source>
        <dbReference type="Proteomes" id="UP000198854"/>
    </source>
</evidence>
<evidence type="ECO:0000313" key="2">
    <source>
        <dbReference type="EMBL" id="SDH18274.1"/>
    </source>
</evidence>
<dbReference type="EMBL" id="FNDD01000010">
    <property type="protein sequence ID" value="SDH18274.1"/>
    <property type="molecule type" value="Genomic_DNA"/>
</dbReference>
<dbReference type="Gene3D" id="3.40.190.10">
    <property type="entry name" value="Periplasmic binding protein-like II"/>
    <property type="match status" value="2"/>
</dbReference>
<dbReference type="Pfam" id="PF00497">
    <property type="entry name" value="SBP_bac_3"/>
    <property type="match status" value="1"/>
</dbReference>
<dbReference type="RefSeq" id="WP_245696647.1">
    <property type="nucleotide sequence ID" value="NZ_FNDD01000010.1"/>
</dbReference>
<dbReference type="SUPFAM" id="SSF53850">
    <property type="entry name" value="Periplasmic binding protein-like II"/>
    <property type="match status" value="1"/>
</dbReference>
<dbReference type="STRING" id="861298.SAMN04488136_11031"/>
<protein>
    <submittedName>
        <fullName evidence="2">ABC-type amino acid transport substrate-binding protein</fullName>
    </submittedName>
</protein>
<gene>
    <name evidence="2" type="ORF">SAMN04488136_11031</name>
</gene>
<dbReference type="PANTHER" id="PTHR38834">
    <property type="entry name" value="PERIPLASMIC SUBSTRATE BINDING PROTEIN FAMILY 3"/>
    <property type="match status" value="1"/>
</dbReference>
<dbReference type="AlphaFoldDB" id="A0A1G8ABC7"/>
<evidence type="ECO:0000259" key="1">
    <source>
        <dbReference type="Pfam" id="PF00497"/>
    </source>
</evidence>
<reference evidence="2 3" key="1">
    <citation type="submission" date="2016-10" db="EMBL/GenBank/DDBJ databases">
        <authorList>
            <person name="de Groot N.N."/>
        </authorList>
    </citation>
    <scope>NUCLEOTIDE SEQUENCE [LARGE SCALE GENOMIC DNA]</scope>
    <source>
        <strain evidence="2 3">CGMCC 1.10228</strain>
    </source>
</reference>
<dbReference type="Proteomes" id="UP000198854">
    <property type="component" value="Unassembled WGS sequence"/>
</dbReference>
<name>A0A1G8ABC7_9VIBR</name>
<proteinExistence type="predicted"/>
<organism evidence="2 3">
    <name type="scientific">Vibrio xiamenensis</name>
    <dbReference type="NCBI Taxonomy" id="861298"/>
    <lineage>
        <taxon>Bacteria</taxon>
        <taxon>Pseudomonadati</taxon>
        <taxon>Pseudomonadota</taxon>
        <taxon>Gammaproteobacteria</taxon>
        <taxon>Vibrionales</taxon>
        <taxon>Vibrionaceae</taxon>
        <taxon>Vibrio</taxon>
    </lineage>
</organism>
<sequence>MINPLFMTHRVAGIFKARGNKNAIGMLRRCCIGVGLMMLSHGAAGVDLSHLILNTANYPPANFEQNGEISGYAVDLLFAAAKQAGSPLNKQQLNMQPWARSYRETVTNSNALLFATTRTAHREKLFHWIGPIHDIKVVVLARKDAHIEVNKPIDMAKYRIGVIRDDVGEQGLLALGLPRESLQEATSIRILAQQLHKKRIDLLAYDQSVALWWANKIGLNADDFEAVYTLKSGELYFAANKQMSPEVVDALQRGLDALKATQVEPGVSVYQQIIDRYWQ</sequence>
<dbReference type="InterPro" id="IPR001638">
    <property type="entry name" value="Solute-binding_3/MltF_N"/>
</dbReference>
<dbReference type="PANTHER" id="PTHR38834:SF3">
    <property type="entry name" value="SOLUTE-BINDING PROTEIN FAMILY 3_N-TERMINAL DOMAIN-CONTAINING PROTEIN"/>
    <property type="match status" value="1"/>
</dbReference>
<accession>A0A1G8ABC7</accession>
<keyword evidence="3" id="KW-1185">Reference proteome</keyword>